<sequence>MKSIFSLLFFVIFICNCVYSVNSLTLYVDPSSKSVDPKCGTTLNNSCKTFLLAYRSYSHQTDGTNSTALTLSLVDGTYKAGENGFPGGWGVRDTIYLRSLTVSSYSQRSENVILTDSTDSNPFFPYVQPSDYRLEIIISKITFVNSSYIIYSNYGADVSFLNCVFTNSTTFGGLVRTVGGSFYL</sequence>
<accession>A0A8J4PS28</accession>
<dbReference type="InterPro" id="IPR011050">
    <property type="entry name" value="Pectin_lyase_fold/virulence"/>
</dbReference>
<feature type="signal peptide" evidence="1">
    <location>
        <begin position="1"/>
        <end position="20"/>
    </location>
</feature>
<proteinExistence type="predicted"/>
<keyword evidence="1" id="KW-0732">Signal</keyword>
<evidence type="ECO:0008006" key="4">
    <source>
        <dbReference type="Google" id="ProtNLM"/>
    </source>
</evidence>
<protein>
    <recommendedName>
        <fullName evidence="4">Carbohydrate binding domain-containing protein</fullName>
    </recommendedName>
</protein>
<gene>
    <name evidence="2" type="ORF">CYY_006539</name>
</gene>
<evidence type="ECO:0000256" key="1">
    <source>
        <dbReference type="SAM" id="SignalP"/>
    </source>
</evidence>
<keyword evidence="3" id="KW-1185">Reference proteome</keyword>
<comment type="caution">
    <text evidence="2">The sequence shown here is derived from an EMBL/GenBank/DDBJ whole genome shotgun (WGS) entry which is preliminary data.</text>
</comment>
<dbReference type="AlphaFoldDB" id="A0A8J4PS28"/>
<reference evidence="2" key="1">
    <citation type="submission" date="2020-01" db="EMBL/GenBank/DDBJ databases">
        <title>Development of genomics and gene disruption for Polysphondylium violaceum indicates a role for the polyketide synthase stlB in stalk morphogenesis.</title>
        <authorList>
            <person name="Narita B."/>
            <person name="Kawabe Y."/>
            <person name="Kin K."/>
            <person name="Saito T."/>
            <person name="Gibbs R."/>
            <person name="Kuspa A."/>
            <person name="Muzny D."/>
            <person name="Queller D."/>
            <person name="Richards S."/>
            <person name="Strassman J."/>
            <person name="Sucgang R."/>
            <person name="Worley K."/>
            <person name="Schaap P."/>
        </authorList>
    </citation>
    <scope>NUCLEOTIDE SEQUENCE</scope>
    <source>
        <strain evidence="2">QSvi11</strain>
    </source>
</reference>
<dbReference type="SUPFAM" id="SSF51126">
    <property type="entry name" value="Pectin lyase-like"/>
    <property type="match status" value="1"/>
</dbReference>
<organism evidence="2 3">
    <name type="scientific">Polysphondylium violaceum</name>
    <dbReference type="NCBI Taxonomy" id="133409"/>
    <lineage>
        <taxon>Eukaryota</taxon>
        <taxon>Amoebozoa</taxon>
        <taxon>Evosea</taxon>
        <taxon>Eumycetozoa</taxon>
        <taxon>Dictyostelia</taxon>
        <taxon>Dictyosteliales</taxon>
        <taxon>Dictyosteliaceae</taxon>
        <taxon>Polysphondylium</taxon>
    </lineage>
</organism>
<feature type="chain" id="PRO_5035288682" description="Carbohydrate binding domain-containing protein" evidence="1">
    <location>
        <begin position="21"/>
        <end position="184"/>
    </location>
</feature>
<evidence type="ECO:0000313" key="2">
    <source>
        <dbReference type="EMBL" id="KAF2072141.1"/>
    </source>
</evidence>
<dbReference type="EMBL" id="AJWJ01000307">
    <property type="protein sequence ID" value="KAF2072141.1"/>
    <property type="molecule type" value="Genomic_DNA"/>
</dbReference>
<evidence type="ECO:0000313" key="3">
    <source>
        <dbReference type="Proteomes" id="UP000695562"/>
    </source>
</evidence>
<dbReference type="Proteomes" id="UP000695562">
    <property type="component" value="Unassembled WGS sequence"/>
</dbReference>
<name>A0A8J4PS28_9MYCE</name>